<dbReference type="EMBL" id="JAXCGZ010010775">
    <property type="protein sequence ID" value="KAK7075423.1"/>
    <property type="molecule type" value="Genomic_DNA"/>
</dbReference>
<comment type="caution">
    <text evidence="1">The sequence shown here is derived from an EMBL/GenBank/DDBJ whole genome shotgun (WGS) entry which is preliminary data.</text>
</comment>
<accession>A0AAN8X6M9</accession>
<evidence type="ECO:0000313" key="1">
    <source>
        <dbReference type="EMBL" id="KAK7075423.1"/>
    </source>
</evidence>
<evidence type="ECO:0000313" key="2">
    <source>
        <dbReference type="Proteomes" id="UP001381693"/>
    </source>
</evidence>
<dbReference type="Proteomes" id="UP001381693">
    <property type="component" value="Unassembled WGS sequence"/>
</dbReference>
<name>A0AAN8X6M9_HALRR</name>
<sequence length="136" mass="15793">MKTLRLGSKGLVQHYTTILLSDLKAIFIEFEASPSSIAGYDDDDDDETEGGRNVEEALILACQSRHGVVEYLYFFLDTCPIFEGKKGAMYINKWADEYKDYDDFEIHRLEFTNNDFYPPTHLFYKSKTICIEGRFM</sequence>
<organism evidence="1 2">
    <name type="scientific">Halocaridina rubra</name>
    <name type="common">Hawaiian red shrimp</name>
    <dbReference type="NCBI Taxonomy" id="373956"/>
    <lineage>
        <taxon>Eukaryota</taxon>
        <taxon>Metazoa</taxon>
        <taxon>Ecdysozoa</taxon>
        <taxon>Arthropoda</taxon>
        <taxon>Crustacea</taxon>
        <taxon>Multicrustacea</taxon>
        <taxon>Malacostraca</taxon>
        <taxon>Eumalacostraca</taxon>
        <taxon>Eucarida</taxon>
        <taxon>Decapoda</taxon>
        <taxon>Pleocyemata</taxon>
        <taxon>Caridea</taxon>
        <taxon>Atyoidea</taxon>
        <taxon>Atyidae</taxon>
        <taxon>Halocaridina</taxon>
    </lineage>
</organism>
<protein>
    <submittedName>
        <fullName evidence="1">Uncharacterized protein</fullName>
    </submittedName>
</protein>
<keyword evidence="2" id="KW-1185">Reference proteome</keyword>
<dbReference type="AlphaFoldDB" id="A0AAN8X6M9"/>
<proteinExistence type="predicted"/>
<reference evidence="1 2" key="1">
    <citation type="submission" date="2023-11" db="EMBL/GenBank/DDBJ databases">
        <title>Halocaridina rubra genome assembly.</title>
        <authorList>
            <person name="Smith C."/>
        </authorList>
    </citation>
    <scope>NUCLEOTIDE SEQUENCE [LARGE SCALE GENOMIC DNA]</scope>
    <source>
        <strain evidence="1">EP-1</strain>
        <tissue evidence="1">Whole</tissue>
    </source>
</reference>
<gene>
    <name evidence="1" type="ORF">SK128_026577</name>
</gene>